<organism evidence="3 4">
    <name type="scientific">Effrenium voratum</name>
    <dbReference type="NCBI Taxonomy" id="2562239"/>
    <lineage>
        <taxon>Eukaryota</taxon>
        <taxon>Sar</taxon>
        <taxon>Alveolata</taxon>
        <taxon>Dinophyceae</taxon>
        <taxon>Suessiales</taxon>
        <taxon>Symbiodiniaceae</taxon>
        <taxon>Effrenium</taxon>
    </lineage>
</organism>
<evidence type="ECO:0000256" key="1">
    <source>
        <dbReference type="SAM" id="MobiDB-lite"/>
    </source>
</evidence>
<evidence type="ECO:0000313" key="4">
    <source>
        <dbReference type="Proteomes" id="UP001178507"/>
    </source>
</evidence>
<keyword evidence="4" id="KW-1185">Reference proteome</keyword>
<protein>
    <submittedName>
        <fullName evidence="3">Uncharacterized protein</fullName>
    </submittedName>
</protein>
<reference evidence="3" key="1">
    <citation type="submission" date="2023-08" db="EMBL/GenBank/DDBJ databases">
        <authorList>
            <person name="Chen Y."/>
            <person name="Shah S."/>
            <person name="Dougan E. K."/>
            <person name="Thang M."/>
            <person name="Chan C."/>
        </authorList>
    </citation>
    <scope>NUCLEOTIDE SEQUENCE</scope>
</reference>
<gene>
    <name evidence="3" type="ORF">EVOR1521_LOCUS14176</name>
</gene>
<dbReference type="AlphaFoldDB" id="A0AA36IK86"/>
<evidence type="ECO:0000256" key="2">
    <source>
        <dbReference type="SAM" id="SignalP"/>
    </source>
</evidence>
<feature type="region of interest" description="Disordered" evidence="1">
    <location>
        <begin position="218"/>
        <end position="251"/>
    </location>
</feature>
<accession>A0AA36IK86</accession>
<feature type="chain" id="PRO_5041203377" evidence="2">
    <location>
        <begin position="17"/>
        <end position="968"/>
    </location>
</feature>
<proteinExistence type="predicted"/>
<keyword evidence="2" id="KW-0732">Signal</keyword>
<comment type="caution">
    <text evidence="3">The sequence shown here is derived from an EMBL/GenBank/DDBJ whole genome shotgun (WGS) entry which is preliminary data.</text>
</comment>
<sequence>MCLCLLGIALALLVQPSPLSPPPRTLLEEFLGSRSMKSLLWMFLFRAECQDNSAEAGDTLFFHEGNALALLIAVAEHGLGLGNVEGLAADSFGLQESLSAAHEFSRGIEPALVACWSRLACQGCTRGQQCRGLGDMCIRTLGFLAARTGSISRRRQAIAEAERVLQDNDTVEKIKAVLRKAQKINPGKWTLSGKKDELKQKLREFVEEAKATLKGLKEDSRRAQVTSWHPGRGGVASRASPQQDSGAEDRRDLEEVVAEADRVLEDNGTVKETKAVLRKAQKIYPEEMPVKRRIPKAEDPAVFTTDVFIPLDETIRKLDVLLQDERVVFLRAGVASGKSTLAQHLCTTQPSKYFGVHAPLAKDATIFEMWDRKMRAAVWGQNSNVKDKDLQDMIRLIYDNDQVLVFDECHLLFACPEFHEQFLKKPSCLKRRPMVLLLSAASEGTDQQGRTYLTPAAVTAKYMWTPPIPHANELVDQLAEADVYLSQDAVAFFMDFCAGHRSLFIRSMEWVQQKQSGDSTRWDLTRAQGEVSQAWDTDNWTETSDDSLMGKLQTVRAIRVNGAFSDPQSIPQQFVDILCEGPTAGMDANLRRKLTLFGFTLPVVPATDRIPEEFTPLDWAKLGTKYGVANYMMASYYRQALAKKRQLTVDVDRSPTSCTDLLLRALPYLLFADVVAIQGDKFGIRSDVSQEELPFEVHYTHAAVRELKRLVGSTNSLESTKKGKVDIYTTLEDGSTFAIEAVMSSRGATSIAKHRDRFESASMTNYAHAQHKCLLIIGKCGDMREIVGKVRDGIEVVGLAPNPSHTGYYVYVKRQGEKVVDFHIPCDGVARGFSWKDEEPFFEISSAQKFKYIEPGSAAPQRPPAVWVCQLGSPDGKNFEVIGNPFQVKGVLANVDDLKKASSQTESYAMLMKLTYTARRTAAGLNQMKNQKSTVANPRQTAMDSRFQLELLEPHSLRLLLAVVTVLG</sequence>
<dbReference type="EMBL" id="CAUJNA010001661">
    <property type="protein sequence ID" value="CAJ1388269.1"/>
    <property type="molecule type" value="Genomic_DNA"/>
</dbReference>
<evidence type="ECO:0000313" key="3">
    <source>
        <dbReference type="EMBL" id="CAJ1388269.1"/>
    </source>
</evidence>
<name>A0AA36IK86_9DINO</name>
<feature type="signal peptide" evidence="2">
    <location>
        <begin position="1"/>
        <end position="16"/>
    </location>
</feature>
<dbReference type="Proteomes" id="UP001178507">
    <property type="component" value="Unassembled WGS sequence"/>
</dbReference>